<reference evidence="3 4" key="1">
    <citation type="submission" date="2017-07" db="EMBL/GenBank/DDBJ databases">
        <title>Draft whole genome sequences of clinical Proprionibacteriaceae strains.</title>
        <authorList>
            <person name="Bernier A.-M."/>
            <person name="Bernard K."/>
            <person name="Domingo M.-C."/>
        </authorList>
    </citation>
    <scope>NUCLEOTIDE SEQUENCE [LARGE SCALE GENOMIC DNA]</scope>
    <source>
        <strain evidence="3 4">NML 130396</strain>
    </source>
</reference>
<name>A0A255H5E8_9ACTN</name>
<feature type="domain" description="YoaR-like putative peptidoglycan binding" evidence="2">
    <location>
        <begin position="279"/>
        <end position="331"/>
    </location>
</feature>
<proteinExistence type="predicted"/>
<evidence type="ECO:0000313" key="4">
    <source>
        <dbReference type="Proteomes" id="UP000216311"/>
    </source>
</evidence>
<keyword evidence="4" id="KW-1185">Reference proteome</keyword>
<feature type="transmembrane region" description="Helical" evidence="1">
    <location>
        <begin position="21"/>
        <end position="44"/>
    </location>
</feature>
<evidence type="ECO:0000256" key="1">
    <source>
        <dbReference type="SAM" id="Phobius"/>
    </source>
</evidence>
<comment type="caution">
    <text evidence="3">The sequence shown here is derived from an EMBL/GenBank/DDBJ whole genome shotgun (WGS) entry which is preliminary data.</text>
</comment>
<dbReference type="InterPro" id="IPR052913">
    <property type="entry name" value="Glycopeptide_resist_protein"/>
</dbReference>
<dbReference type="PANTHER" id="PTHR35788">
    <property type="entry name" value="EXPORTED PROTEIN-RELATED"/>
    <property type="match status" value="1"/>
</dbReference>
<dbReference type="Proteomes" id="UP000216311">
    <property type="component" value="Unassembled WGS sequence"/>
</dbReference>
<evidence type="ECO:0000259" key="2">
    <source>
        <dbReference type="Pfam" id="PF12229"/>
    </source>
</evidence>
<organism evidence="3 4">
    <name type="scientific">Enemella dayhoffiae</name>
    <dbReference type="NCBI Taxonomy" id="2016507"/>
    <lineage>
        <taxon>Bacteria</taxon>
        <taxon>Bacillati</taxon>
        <taxon>Actinomycetota</taxon>
        <taxon>Actinomycetes</taxon>
        <taxon>Propionibacteriales</taxon>
        <taxon>Propionibacteriaceae</taxon>
        <taxon>Enemella</taxon>
    </lineage>
</organism>
<dbReference type="InterPro" id="IPR022029">
    <property type="entry name" value="YoaR-like_PG-bd"/>
</dbReference>
<evidence type="ECO:0000313" key="3">
    <source>
        <dbReference type="EMBL" id="OYO22433.1"/>
    </source>
</evidence>
<keyword evidence="1" id="KW-0472">Membrane</keyword>
<dbReference type="AlphaFoldDB" id="A0A255H5E8"/>
<accession>A0A255H5E8</accession>
<dbReference type="PANTHER" id="PTHR35788:SF1">
    <property type="entry name" value="EXPORTED PROTEIN"/>
    <property type="match status" value="1"/>
</dbReference>
<dbReference type="InterPro" id="IPR007391">
    <property type="entry name" value="Vancomycin_resist_VanW"/>
</dbReference>
<gene>
    <name evidence="3" type="ORF">CGZ93_07825</name>
</gene>
<keyword evidence="1" id="KW-1133">Transmembrane helix</keyword>
<dbReference type="OrthoDB" id="9813301at2"/>
<keyword evidence="1" id="KW-0812">Transmembrane</keyword>
<protein>
    <recommendedName>
        <fullName evidence="2">YoaR-like putative peptidoglycan binding domain-containing protein</fullName>
    </recommendedName>
</protein>
<dbReference type="Pfam" id="PF04294">
    <property type="entry name" value="VanW"/>
    <property type="match status" value="1"/>
</dbReference>
<dbReference type="EMBL" id="NMVQ01000011">
    <property type="protein sequence ID" value="OYO22433.1"/>
    <property type="molecule type" value="Genomic_DNA"/>
</dbReference>
<dbReference type="Pfam" id="PF12229">
    <property type="entry name" value="PG_binding_4"/>
    <property type="match status" value="1"/>
</dbReference>
<sequence length="576" mass="61007">MQKVGSLTAPRPTRTPRRGRIVTLVLVALAVILGGIYFAGYAMAGDRLPKNTSVDGIAIGGLTAAEAETKLATEYAPKAEQAFAVTVDGVRHEVKPADAGLTVDHHQTVLQAGAGKSLAPGHIWRVLTGGGPISPVVSTDQNKLTGAVGQLAGKVNRPAVDATVAFAGSELKRTPAAQAVELQQPALTSALKSAYLKQTEVGATTTRSDPAITDADADEVVRTFAGPAVSGPVKVDTGQGVAEVSPTMIGNASSITVDNGKLKGSTDGEKLFKEAQPAIKKLNLKEPKDASFKFDGGRPTVVPSVDGAQLGKDNFLKAVLPAVPTTDKREVKAELTPAPAKFTTEQANQQVPKEVIGQFTTFYPHADYRNTNLGLAASRINGNTVPVGGIFSLDKELGSRSSGYVDGYVIDGGKLKKENAGGISQSATTVFNAAWFAGLEDIEHQPHTLYFDRYPAGRESTIYSGSIDVQFKNTTDAAIYVEASNAKSSPGGKGSITVRIWGTKKWDVESPEPTKSNFYDGKKLVDTKPGCTPQSASPGFTASYYRVWKQNGQVIRREDKTWKYSATDEIKCEKKP</sequence>